<accession>A0A5S9MNR6</accession>
<feature type="region of interest" description="Disordered" evidence="1">
    <location>
        <begin position="21"/>
        <end position="98"/>
    </location>
</feature>
<dbReference type="RefSeq" id="WP_159228426.1">
    <property type="nucleotide sequence ID" value="NZ_CACSIP010000001.1"/>
</dbReference>
<name>A0A5S9MNR6_MYCVN</name>
<dbReference type="PROSITE" id="PS51257">
    <property type="entry name" value="PROKAR_LIPOPROTEIN"/>
    <property type="match status" value="1"/>
</dbReference>
<evidence type="ECO:0000313" key="4">
    <source>
        <dbReference type="Proteomes" id="UP000430146"/>
    </source>
</evidence>
<evidence type="ECO:0000256" key="1">
    <source>
        <dbReference type="SAM" id="MobiDB-lite"/>
    </source>
</evidence>
<feature type="compositionally biased region" description="Low complexity" evidence="1">
    <location>
        <begin position="70"/>
        <end position="81"/>
    </location>
</feature>
<keyword evidence="2" id="KW-0732">Signal</keyword>
<dbReference type="AlphaFoldDB" id="A0A5S9MNR6"/>
<dbReference type="EMBL" id="CACSIP010000001">
    <property type="protein sequence ID" value="CAA0078632.1"/>
    <property type="molecule type" value="Genomic_DNA"/>
</dbReference>
<dbReference type="Proteomes" id="UP000430146">
    <property type="component" value="Unassembled WGS sequence"/>
</dbReference>
<evidence type="ECO:0000256" key="2">
    <source>
        <dbReference type="SAM" id="SignalP"/>
    </source>
</evidence>
<gene>
    <name evidence="3" type="ORF">AELLOGFF_00057</name>
</gene>
<feature type="signal peptide" evidence="2">
    <location>
        <begin position="1"/>
        <end position="21"/>
    </location>
</feature>
<evidence type="ECO:0000313" key="3">
    <source>
        <dbReference type="EMBL" id="CAA0078632.1"/>
    </source>
</evidence>
<sequence length="98" mass="9365">MGRLSKVAALVAAGVTVAACAAPADPPSGSTPEPTSNSESTSTSVKPSVGHGSLAYCLSQHGMPAPPGPTADAPPGVDPAAWEQAMAECSSLAPGPAG</sequence>
<proteinExistence type="predicted"/>
<protein>
    <submittedName>
        <fullName evidence="3">Uncharacterized protein</fullName>
    </submittedName>
</protein>
<feature type="chain" id="PRO_5024976759" evidence="2">
    <location>
        <begin position="22"/>
        <end position="98"/>
    </location>
</feature>
<reference evidence="3 4" key="1">
    <citation type="submission" date="2019-11" db="EMBL/GenBank/DDBJ databases">
        <authorList>
            <person name="Holert J."/>
        </authorList>
    </citation>
    <scope>NUCLEOTIDE SEQUENCE [LARGE SCALE GENOMIC DNA]</scope>
    <source>
        <strain evidence="3">BC8_1</strain>
    </source>
</reference>
<keyword evidence="4" id="KW-1185">Reference proteome</keyword>
<feature type="compositionally biased region" description="Low complexity" evidence="1">
    <location>
        <begin position="21"/>
        <end position="44"/>
    </location>
</feature>
<organism evidence="3 4">
    <name type="scientific">Mycolicibacterium vanbaalenii</name>
    <name type="common">Mycobacterium vanbaalenii</name>
    <dbReference type="NCBI Taxonomy" id="110539"/>
    <lineage>
        <taxon>Bacteria</taxon>
        <taxon>Bacillati</taxon>
        <taxon>Actinomycetota</taxon>
        <taxon>Actinomycetes</taxon>
        <taxon>Mycobacteriales</taxon>
        <taxon>Mycobacteriaceae</taxon>
        <taxon>Mycolicibacterium</taxon>
    </lineage>
</organism>